<dbReference type="EMBL" id="JABZGT010000386">
    <property type="protein sequence ID" value="MBF4809689.1"/>
    <property type="molecule type" value="Genomic_DNA"/>
</dbReference>
<name>A0A930YTJ5_9ACTN</name>
<dbReference type="AlphaFoldDB" id="A0A930YTJ5"/>
<feature type="non-terminal residue" evidence="3">
    <location>
        <position position="113"/>
    </location>
</feature>
<evidence type="ECO:0000256" key="2">
    <source>
        <dbReference type="SAM" id="Phobius"/>
    </source>
</evidence>
<organism evidence="3 4">
    <name type="scientific">Lancefieldella parvula</name>
    <dbReference type="NCBI Taxonomy" id="1382"/>
    <lineage>
        <taxon>Bacteria</taxon>
        <taxon>Bacillati</taxon>
        <taxon>Actinomycetota</taxon>
        <taxon>Coriobacteriia</taxon>
        <taxon>Coriobacteriales</taxon>
        <taxon>Atopobiaceae</taxon>
        <taxon>Lancefieldella</taxon>
    </lineage>
</organism>
<dbReference type="Proteomes" id="UP000772566">
    <property type="component" value="Unassembled WGS sequence"/>
</dbReference>
<feature type="region of interest" description="Disordered" evidence="1">
    <location>
        <begin position="45"/>
        <end position="70"/>
    </location>
</feature>
<reference evidence="3" key="1">
    <citation type="submission" date="2020-04" db="EMBL/GenBank/DDBJ databases">
        <title>Deep metagenomics examines the oral microbiome during advanced dental caries in children, revealing novel taxa and co-occurrences with host molecules.</title>
        <authorList>
            <person name="Baker J.L."/>
            <person name="Morton J.T."/>
            <person name="Dinis M."/>
            <person name="Alvarez R."/>
            <person name="Tran N.C."/>
            <person name="Knight R."/>
            <person name="Edlund A."/>
        </authorList>
    </citation>
    <scope>NUCLEOTIDE SEQUENCE</scope>
    <source>
        <strain evidence="3">JCVI_22A_bin.2</strain>
    </source>
</reference>
<accession>A0A930YTJ5</accession>
<protein>
    <submittedName>
        <fullName evidence="3">Uncharacterized protein</fullName>
    </submittedName>
</protein>
<feature type="transmembrane region" description="Helical" evidence="2">
    <location>
        <begin position="79"/>
        <end position="101"/>
    </location>
</feature>
<keyword evidence="2" id="KW-0472">Membrane</keyword>
<evidence type="ECO:0000256" key="1">
    <source>
        <dbReference type="SAM" id="MobiDB-lite"/>
    </source>
</evidence>
<sequence>MAKDDAERSRFARRQRGALDADAAEELFTKVDETGHPNEERAALERARKQGGAAAVDVDPLSGSDPSGSNIEKVITKTAVLFVLIFLIIVVLMQVSCGVIRRANTANLTESVT</sequence>
<proteinExistence type="predicted"/>
<keyword evidence="2" id="KW-0812">Transmembrane</keyword>
<evidence type="ECO:0000313" key="4">
    <source>
        <dbReference type="Proteomes" id="UP000772566"/>
    </source>
</evidence>
<gene>
    <name evidence="3" type="ORF">HXK23_05665</name>
</gene>
<keyword evidence="2" id="KW-1133">Transmembrane helix</keyword>
<evidence type="ECO:0000313" key="3">
    <source>
        <dbReference type="EMBL" id="MBF4809689.1"/>
    </source>
</evidence>
<comment type="caution">
    <text evidence="3">The sequence shown here is derived from an EMBL/GenBank/DDBJ whole genome shotgun (WGS) entry which is preliminary data.</text>
</comment>